<comment type="caution">
    <text evidence="2">The sequence shown here is derived from an EMBL/GenBank/DDBJ whole genome shotgun (WGS) entry which is preliminary data.</text>
</comment>
<organism evidence="2 3">
    <name type="scientific">Austropuccinia psidii MF-1</name>
    <dbReference type="NCBI Taxonomy" id="1389203"/>
    <lineage>
        <taxon>Eukaryota</taxon>
        <taxon>Fungi</taxon>
        <taxon>Dikarya</taxon>
        <taxon>Basidiomycota</taxon>
        <taxon>Pucciniomycotina</taxon>
        <taxon>Pucciniomycetes</taxon>
        <taxon>Pucciniales</taxon>
        <taxon>Sphaerophragmiaceae</taxon>
        <taxon>Austropuccinia</taxon>
    </lineage>
</organism>
<dbReference type="EMBL" id="AVOT02003636">
    <property type="protein sequence ID" value="MBW0474113.1"/>
    <property type="molecule type" value="Genomic_DNA"/>
</dbReference>
<gene>
    <name evidence="2" type="ORF">O181_013828</name>
</gene>
<dbReference type="Proteomes" id="UP000765509">
    <property type="component" value="Unassembled WGS sequence"/>
</dbReference>
<keyword evidence="3" id="KW-1185">Reference proteome</keyword>
<proteinExistence type="predicted"/>
<reference evidence="2" key="1">
    <citation type="submission" date="2021-03" db="EMBL/GenBank/DDBJ databases">
        <title>Draft genome sequence of rust myrtle Austropuccinia psidii MF-1, a brazilian biotype.</title>
        <authorList>
            <person name="Quecine M.C."/>
            <person name="Pachon D.M.R."/>
            <person name="Bonatelli M.L."/>
            <person name="Correr F.H."/>
            <person name="Franceschini L.M."/>
            <person name="Leite T.F."/>
            <person name="Margarido G.R.A."/>
            <person name="Almeida C.A."/>
            <person name="Ferrarezi J.A."/>
            <person name="Labate C.A."/>
        </authorList>
    </citation>
    <scope>NUCLEOTIDE SEQUENCE</scope>
    <source>
        <strain evidence="2">MF-1</strain>
    </source>
</reference>
<evidence type="ECO:0000313" key="3">
    <source>
        <dbReference type="Proteomes" id="UP000765509"/>
    </source>
</evidence>
<name>A0A9Q3GNH4_9BASI</name>
<evidence type="ECO:0000313" key="2">
    <source>
        <dbReference type="EMBL" id="MBW0474113.1"/>
    </source>
</evidence>
<accession>A0A9Q3GNH4</accession>
<dbReference type="AlphaFoldDB" id="A0A9Q3GNH4"/>
<feature type="region of interest" description="Disordered" evidence="1">
    <location>
        <begin position="97"/>
        <end position="119"/>
    </location>
</feature>
<protein>
    <submittedName>
        <fullName evidence="2">Uncharacterized protein</fullName>
    </submittedName>
</protein>
<evidence type="ECO:0000256" key="1">
    <source>
        <dbReference type="SAM" id="MobiDB-lite"/>
    </source>
</evidence>
<sequence length="119" mass="13151">MSCTLCAKEGIPCICSLKTTNAFDACQKAQNKSSFVVQPFCQCGQRCSLPRHPCKDSFVINDDEIISEQEWTPRPQTGRQEQFQTISPVPSSINLSTPLLGHFTPQPEQSDYLANEGGL</sequence>